<gene>
    <name evidence="2" type="ORF">NAS2_0228</name>
</gene>
<dbReference type="Gene3D" id="1.20.58.220">
    <property type="entry name" value="Phosphate transport system protein phou homolog 2, domain 2"/>
    <property type="match status" value="2"/>
</dbReference>
<dbReference type="Pfam" id="PF01895">
    <property type="entry name" value="PhoU"/>
    <property type="match status" value="2"/>
</dbReference>
<dbReference type="OrthoDB" id="40991at2157"/>
<dbReference type="GeneID" id="55584045"/>
<evidence type="ECO:0000313" key="3">
    <source>
        <dbReference type="Proteomes" id="UP000509448"/>
    </source>
</evidence>
<proteinExistence type="predicted"/>
<dbReference type="GO" id="GO:0045936">
    <property type="term" value="P:negative regulation of phosphate metabolic process"/>
    <property type="evidence" value="ECO:0007669"/>
    <property type="project" value="InterPro"/>
</dbReference>
<protein>
    <submittedName>
        <fullName evidence="2">Phosphate regulatory protein-like</fullName>
    </submittedName>
</protein>
<dbReference type="EMBL" id="AP018732">
    <property type="protein sequence ID" value="BBE41623.1"/>
    <property type="molecule type" value="Genomic_DNA"/>
</dbReference>
<dbReference type="InterPro" id="IPR007159">
    <property type="entry name" value="SpoVT-AbrB_dom"/>
</dbReference>
<dbReference type="AlphaFoldDB" id="A0A4P2VDZ6"/>
<dbReference type="RefSeq" id="WP_174447951.1">
    <property type="nucleotide sequence ID" value="NZ_AP018732.1"/>
</dbReference>
<dbReference type="KEGG" id="ccai:NAS2_0228"/>
<name>A0A4P2VDZ6_9ARCH</name>
<organism evidence="2 3">
    <name type="scientific">Conexivisphaera calida</name>
    <dbReference type="NCBI Taxonomy" id="1874277"/>
    <lineage>
        <taxon>Archaea</taxon>
        <taxon>Nitrososphaerota</taxon>
        <taxon>Conexivisphaeria</taxon>
        <taxon>Conexivisphaerales</taxon>
        <taxon>Conexivisphaeraceae</taxon>
        <taxon>Conexivisphaera</taxon>
    </lineage>
</organism>
<evidence type="ECO:0000313" key="2">
    <source>
        <dbReference type="EMBL" id="BBE41623.1"/>
    </source>
</evidence>
<dbReference type="InterPro" id="IPR026022">
    <property type="entry name" value="PhoU_dom"/>
</dbReference>
<feature type="domain" description="SpoVT-AbrB" evidence="1">
    <location>
        <begin position="11"/>
        <end position="57"/>
    </location>
</feature>
<dbReference type="GO" id="GO:0003677">
    <property type="term" value="F:DNA binding"/>
    <property type="evidence" value="ECO:0007669"/>
    <property type="project" value="InterPro"/>
</dbReference>
<accession>A0A4P2VDZ6</accession>
<reference evidence="2 3" key="1">
    <citation type="journal article" date="2019" name="ISME J.">
        <title>Isolation and characterization of a thermophilic sulfur- and iron-reducing thaumarchaeote from a terrestrial acidic hot spring.</title>
        <authorList>
            <person name="Kato S."/>
            <person name="Itoh T."/>
            <person name="Yuki M."/>
            <person name="Nagamori M."/>
            <person name="Ohnishi M."/>
            <person name="Uematsu K."/>
            <person name="Suzuki K."/>
            <person name="Takashina T."/>
            <person name="Ohkuma M."/>
        </authorList>
    </citation>
    <scope>NUCLEOTIDE SEQUENCE [LARGE SCALE GENOMIC DNA]</scope>
    <source>
        <strain evidence="2 3">NAS-02</strain>
    </source>
</reference>
<dbReference type="GO" id="GO:0030643">
    <property type="term" value="P:intracellular phosphate ion homeostasis"/>
    <property type="evidence" value="ECO:0007669"/>
    <property type="project" value="InterPro"/>
</dbReference>
<dbReference type="PANTHER" id="PTHR42930:SF2">
    <property type="entry name" value="PHOU DOMAIN-CONTAINING PROTEIN"/>
    <property type="match status" value="1"/>
</dbReference>
<dbReference type="Pfam" id="PF04014">
    <property type="entry name" value="MazE_antitoxin"/>
    <property type="match status" value="1"/>
</dbReference>
<sequence>MSQQEERRLQLTGGSTYIVSLPKWWINSTGLRKGDAVMLIPQPGGGLLVSPISGAYKERRIGVLEAAPLEEHDDVVRKFLAMYLAGYDAIEVRFKGEMVELRSYLKGVIRRKLIGVEVIEESQDSMVARCLLRYSELPLKSIIERMRILSSLMMQDALRAIIEGDLSLAQDVASRDDDIDRLYFLSIRQLKAAISNPAVAGEIGLRSLREALGYRLISKSLERIADHATSMAQVAPLIGKFPQQLSGELSEFGAISLNVVEDAVRALVSMDERTALRAISLAQDVVKYEERLTKEVFDLGAAAIVVAGIKLMLESVRRIAEYGSDIAEVVINMISDRSMEEPSGDRFTSM</sequence>
<dbReference type="SUPFAM" id="SSF109755">
    <property type="entry name" value="PhoU-like"/>
    <property type="match status" value="1"/>
</dbReference>
<dbReference type="SMART" id="SM00966">
    <property type="entry name" value="SpoVT_AbrB"/>
    <property type="match status" value="1"/>
</dbReference>
<evidence type="ECO:0000259" key="1">
    <source>
        <dbReference type="SMART" id="SM00966"/>
    </source>
</evidence>
<dbReference type="PANTHER" id="PTHR42930">
    <property type="entry name" value="PHOSPHATE-SPECIFIC TRANSPORT SYSTEM ACCESSORY PROTEIN PHOU"/>
    <property type="match status" value="1"/>
</dbReference>
<keyword evidence="3" id="KW-1185">Reference proteome</keyword>
<dbReference type="Proteomes" id="UP000509448">
    <property type="component" value="Chromosome"/>
</dbReference>
<dbReference type="InterPro" id="IPR038078">
    <property type="entry name" value="PhoU-like_sf"/>
</dbReference>
<dbReference type="InterPro" id="IPR028366">
    <property type="entry name" value="PhoU"/>
</dbReference>